<keyword evidence="1" id="KW-0433">Leucine-rich repeat</keyword>
<dbReference type="Proteomes" id="UP001652625">
    <property type="component" value="Chromosome 04"/>
</dbReference>
<dbReference type="InterPro" id="IPR003591">
    <property type="entry name" value="Leu-rich_rpt_typical-subtyp"/>
</dbReference>
<evidence type="ECO:0000313" key="3">
    <source>
        <dbReference type="Proteomes" id="UP001652625"/>
    </source>
</evidence>
<dbReference type="SMART" id="SM00365">
    <property type="entry name" value="LRR_SD22"/>
    <property type="match status" value="18"/>
</dbReference>
<dbReference type="RefSeq" id="XP_065651763.1">
    <property type="nucleotide sequence ID" value="XM_065795691.1"/>
</dbReference>
<dbReference type="PANTHER" id="PTHR46652:SF3">
    <property type="entry name" value="LEUCINE-RICH REPEAT-CONTAINING PROTEIN 9"/>
    <property type="match status" value="1"/>
</dbReference>
<gene>
    <name evidence="4" type="primary">LOC100199231</name>
</gene>
<dbReference type="GeneID" id="100199231"/>
<dbReference type="InterPro" id="IPR050836">
    <property type="entry name" value="SDS22/Internalin_LRR"/>
</dbReference>
<name>A0ABM4BRI3_HYDVU</name>
<sequence length="1406" mass="162719">MGVNQEELHWIDEICACNGLQSEKSSLNSIEHIELFLSSIHIIPSMKCFINLSLLKFVGSNISKIANLCQLVNLKELWICEGNLKRIEALDSNIAIEKLYLYSNQIERIENLSLLVKLKTLWLNKNKISIIENLSDLVELQNLNLSDNNISKIGKSLSCNAELEELNLSGNLIFSLKDITILACLPKLVSLSLNDPLSSTNPVGLLANYTTFILYHLPCIKHLDSFDVSQGLKNAAETTVMKKKTFYRVQIKKVNRMFYHVKSILREELCKMQESSDINIRKICYSIKELEREFWQSEKKKNSHKIDTSDTIQKNETRLNKISKSFEEFKKMVTEKSNLLTNRIKYWETVHQKLYLIYKDIVKQLTYWKEQSIIFLRIEFMSGGNIRFEEGTNNDFWYQPCHDLVQSRFFAQEFKDSWKIVNLKIQKIFCVQNRILKLRFDKKAEVILRTEDYNESFSSLRHEFMDYLFLISESCADFCLEKILEDGFCNENASMAVKLTNSVYIADKARIKNVYKSIPDCNIQNCCTSRFGKLFICKVLIGPSAAYTNDKEINSTSYPGINSVYKSKQHTASECTSQQNVRKNNLCDCTLRQCSWFVFDPSLVLIEYIVDFEYETNSTHPLIDMFSNILPCMDVNPLYQKVNLNDIYAKEFAKDREIINMEPVVKSRPRLTFLTEELLLHQSGQTNLSKITVLNLHDCGLSRVKLLSSLQFLKRLVLSFNELTSINELNGMNSLEYLDVSFNQIESFEGLKIMPNISHLDITWNYFCHTRNEVTLLKNYFPLLKVLNISHNPWMNSSTVRLRCISRIRTLTVIDKKPVTEEELQTALHLVSSSRITSAAILNNSCTDIQEILSLRLENTVDTLILLSGKRPIISSPQDGKWMAKITCLCLANHHLSKISNIENLVNLKWASFNNNDITKIEGLESCTKLQELTLSGNCISKIDGMNHLVDLQFLDISNNIILSLEGLNFEKLHKLSYIAFDNNNVISLNGFQKSKSLVEIYAGNNKIKKLREIFYLKKISSLCILDLLGNPMCKELSYYRLYAIYHLHYLKMLDAVSLELSEVETSKDTFGGRLTTDYLVEKLGHSNFLEICELDMPNCNLRSVELSSKDIFNNLRSLNLEQNNLTCFGGIFQIVNLKVLCLNYNFIECIIPKSFENATKDEQNKPILHNLEVLHLGYNGIRHMSLLKLDCLPSLKMLFLQGNEISKVEGLENLCELRELVLDKNKLKCLHETSFINQKKLKELHIENNMLQKLNYLEELVCLERLYIGSNRIQDTLEFEKLINLTKLFEISLIDNPVTRRHMHRPFLIFHRPSLLYIDGIVITNDERIRAELHFIEQQTNPLDQSTLNLVPKSKKLLEITKCVNNLTIDDYWFPYTYDSNDIRQVPWKVLSQIPSNQRTSKKNQ</sequence>
<evidence type="ECO:0000256" key="2">
    <source>
        <dbReference type="ARBA" id="ARBA00022737"/>
    </source>
</evidence>
<dbReference type="SUPFAM" id="SSF52075">
    <property type="entry name" value="Outer arm dynein light chain 1"/>
    <property type="match status" value="2"/>
</dbReference>
<dbReference type="Pfam" id="PF14580">
    <property type="entry name" value="LRR_9"/>
    <property type="match status" value="3"/>
</dbReference>
<dbReference type="InterPro" id="IPR001611">
    <property type="entry name" value="Leu-rich_rpt"/>
</dbReference>
<dbReference type="PANTHER" id="PTHR46652">
    <property type="entry name" value="LEUCINE-RICH REPEAT AND IQ DOMAIN-CONTAINING PROTEIN 1-RELATED"/>
    <property type="match status" value="1"/>
</dbReference>
<dbReference type="SMART" id="SM00364">
    <property type="entry name" value="LRR_BAC"/>
    <property type="match status" value="4"/>
</dbReference>
<dbReference type="Gene3D" id="3.90.228.10">
    <property type="match status" value="1"/>
</dbReference>
<keyword evidence="2" id="KW-0677">Repeat</keyword>
<reference evidence="4" key="1">
    <citation type="submission" date="2025-08" db="UniProtKB">
        <authorList>
            <consortium name="RefSeq"/>
        </authorList>
    </citation>
    <scope>IDENTIFICATION</scope>
</reference>
<protein>
    <submittedName>
        <fullName evidence="4">Leucine-rich repeat-containing protein 9 isoform X2</fullName>
    </submittedName>
</protein>
<dbReference type="InterPro" id="IPR032675">
    <property type="entry name" value="LRR_dom_sf"/>
</dbReference>
<proteinExistence type="predicted"/>
<accession>A0ABM4BRI3</accession>
<organism evidence="3 4">
    <name type="scientific">Hydra vulgaris</name>
    <name type="common">Hydra</name>
    <name type="synonym">Hydra attenuata</name>
    <dbReference type="NCBI Taxonomy" id="6087"/>
    <lineage>
        <taxon>Eukaryota</taxon>
        <taxon>Metazoa</taxon>
        <taxon>Cnidaria</taxon>
        <taxon>Hydrozoa</taxon>
        <taxon>Hydroidolina</taxon>
        <taxon>Anthoathecata</taxon>
        <taxon>Aplanulata</taxon>
        <taxon>Hydridae</taxon>
        <taxon>Hydra</taxon>
    </lineage>
</organism>
<dbReference type="Gene3D" id="3.80.10.10">
    <property type="entry name" value="Ribonuclease Inhibitor"/>
    <property type="match status" value="6"/>
</dbReference>
<evidence type="ECO:0000313" key="4">
    <source>
        <dbReference type="RefSeq" id="XP_065651763.1"/>
    </source>
</evidence>
<keyword evidence="3" id="KW-1185">Reference proteome</keyword>
<evidence type="ECO:0000256" key="1">
    <source>
        <dbReference type="ARBA" id="ARBA00022614"/>
    </source>
</evidence>
<dbReference type="SMART" id="SM00369">
    <property type="entry name" value="LRR_TYP"/>
    <property type="match status" value="11"/>
</dbReference>
<dbReference type="PROSITE" id="PS51450">
    <property type="entry name" value="LRR"/>
    <property type="match status" value="11"/>
</dbReference>
<dbReference type="SUPFAM" id="SSF52058">
    <property type="entry name" value="L domain-like"/>
    <property type="match status" value="2"/>
</dbReference>